<dbReference type="Proteomes" id="UP000224006">
    <property type="component" value="Chromosome X"/>
</dbReference>
<evidence type="ECO:0008006" key="6">
    <source>
        <dbReference type="Google" id="ProtNLM"/>
    </source>
</evidence>
<evidence type="ECO:0000313" key="4">
    <source>
        <dbReference type="EMBL" id="PFH32280.1"/>
    </source>
</evidence>
<reference evidence="4 5" key="1">
    <citation type="submission" date="2017-09" db="EMBL/GenBank/DDBJ databases">
        <title>Genome sequencing of Besnoitia besnoiti strain Bb-Ger1.</title>
        <authorList>
            <person name="Schares G."/>
            <person name="Venepally P."/>
            <person name="Lorenzi H.A."/>
        </authorList>
    </citation>
    <scope>NUCLEOTIDE SEQUENCE [LARGE SCALE GENOMIC DNA]</scope>
    <source>
        <strain evidence="4 5">Bb-Ger1</strain>
    </source>
</reference>
<feature type="signal peptide" evidence="3">
    <location>
        <begin position="1"/>
        <end position="25"/>
    </location>
</feature>
<feature type="transmembrane region" description="Helical" evidence="2">
    <location>
        <begin position="286"/>
        <end position="306"/>
    </location>
</feature>
<feature type="compositionally biased region" description="Basic and acidic residues" evidence="1">
    <location>
        <begin position="161"/>
        <end position="212"/>
    </location>
</feature>
<proteinExistence type="predicted"/>
<comment type="caution">
    <text evidence="4">The sequence shown here is derived from an EMBL/GenBank/DDBJ whole genome shotgun (WGS) entry which is preliminary data.</text>
</comment>
<organism evidence="4 5">
    <name type="scientific">Besnoitia besnoiti</name>
    <name type="common">Apicomplexan protozoan</name>
    <dbReference type="NCBI Taxonomy" id="94643"/>
    <lineage>
        <taxon>Eukaryota</taxon>
        <taxon>Sar</taxon>
        <taxon>Alveolata</taxon>
        <taxon>Apicomplexa</taxon>
        <taxon>Conoidasida</taxon>
        <taxon>Coccidia</taxon>
        <taxon>Eucoccidiorida</taxon>
        <taxon>Eimeriorina</taxon>
        <taxon>Sarcocystidae</taxon>
        <taxon>Besnoitia</taxon>
    </lineage>
</organism>
<dbReference type="OrthoDB" id="6163070at2759"/>
<protein>
    <recommendedName>
        <fullName evidence="6">Dense granule protein GRA11</fullName>
    </recommendedName>
</protein>
<name>A0A2A9MA78_BESBE</name>
<keyword evidence="5" id="KW-1185">Reference proteome</keyword>
<evidence type="ECO:0000256" key="2">
    <source>
        <dbReference type="SAM" id="Phobius"/>
    </source>
</evidence>
<dbReference type="EMBL" id="NWUJ01000011">
    <property type="protein sequence ID" value="PFH32280.1"/>
    <property type="molecule type" value="Genomic_DNA"/>
</dbReference>
<keyword evidence="2" id="KW-0812">Transmembrane</keyword>
<keyword evidence="2" id="KW-0472">Membrane</keyword>
<sequence length="328" mass="35331">MARRTLSALVLAAAAPLLIDSSSQARHSGAVFLLSFAGTVPSVAAADKSRLSAADADDLQLVADEDGGVRLASHTLGTPSRAPRGGVLSRKRLSAAVTALALSAAVGVLVKGLVDRSRAAATPAKSVDQVEPPRPLDEVELPRPLDEVELPRPPDQVKLPRPRDQVEPPRPLDEVEPPRPFDEVELPRPRDQVEPPRPLDEVEPPRPFDEVELPRPLDQLELPRPLDQLELPRRRDQVELPIEAMAAKPVAAKPAALRFGFLEKAKRYLEVFGNDVKDALGTKRSAAAVVIMALVTLALTVAAIYISRANKQHSPEKVVEAFLSAVSP</sequence>
<dbReference type="KEGG" id="bbes:BESB_015980"/>
<keyword evidence="3" id="KW-0732">Signal</keyword>
<gene>
    <name evidence="4" type="ORF">BESB_015980</name>
</gene>
<keyword evidence="2" id="KW-1133">Transmembrane helix</keyword>
<dbReference type="AlphaFoldDB" id="A0A2A9MA78"/>
<dbReference type="GeneID" id="40306659"/>
<evidence type="ECO:0000256" key="3">
    <source>
        <dbReference type="SAM" id="SignalP"/>
    </source>
</evidence>
<feature type="chain" id="PRO_5013264715" description="Dense granule protein GRA11" evidence="3">
    <location>
        <begin position="26"/>
        <end position="328"/>
    </location>
</feature>
<evidence type="ECO:0000256" key="1">
    <source>
        <dbReference type="SAM" id="MobiDB-lite"/>
    </source>
</evidence>
<feature type="region of interest" description="Disordered" evidence="1">
    <location>
        <begin position="119"/>
        <end position="212"/>
    </location>
</feature>
<accession>A0A2A9MA78</accession>
<dbReference type="VEuPathDB" id="ToxoDB:BESB_015980"/>
<evidence type="ECO:0000313" key="5">
    <source>
        <dbReference type="Proteomes" id="UP000224006"/>
    </source>
</evidence>
<dbReference type="RefSeq" id="XP_029216289.1">
    <property type="nucleotide sequence ID" value="XM_029360313.1"/>
</dbReference>
<feature type="compositionally biased region" description="Basic and acidic residues" evidence="1">
    <location>
        <begin position="134"/>
        <end position="152"/>
    </location>
</feature>